<dbReference type="EMBL" id="BAAANY010000013">
    <property type="protein sequence ID" value="GAA1685805.1"/>
    <property type="molecule type" value="Genomic_DNA"/>
</dbReference>
<feature type="compositionally biased region" description="Low complexity" evidence="1">
    <location>
        <begin position="1173"/>
        <end position="1211"/>
    </location>
</feature>
<feature type="transmembrane region" description="Helical" evidence="2">
    <location>
        <begin position="92"/>
        <end position="115"/>
    </location>
</feature>
<feature type="compositionally biased region" description="Low complexity" evidence="1">
    <location>
        <begin position="1112"/>
        <end position="1143"/>
    </location>
</feature>
<feature type="compositionally biased region" description="Low complexity" evidence="1">
    <location>
        <begin position="536"/>
        <end position="561"/>
    </location>
</feature>
<proteinExistence type="predicted"/>
<accession>A0ABN2HCW3</accession>
<feature type="compositionally biased region" description="Gly residues" evidence="1">
    <location>
        <begin position="329"/>
        <end position="339"/>
    </location>
</feature>
<feature type="region of interest" description="Disordered" evidence="1">
    <location>
        <begin position="1257"/>
        <end position="1284"/>
    </location>
</feature>
<name>A0ABN2HCW3_9ACTN</name>
<protein>
    <submittedName>
        <fullName evidence="3">Uncharacterized protein</fullName>
    </submittedName>
</protein>
<feature type="compositionally biased region" description="Polar residues" evidence="1">
    <location>
        <begin position="1053"/>
        <end position="1067"/>
    </location>
</feature>
<evidence type="ECO:0000313" key="3">
    <source>
        <dbReference type="EMBL" id="GAA1685805.1"/>
    </source>
</evidence>
<keyword evidence="2" id="KW-0472">Membrane</keyword>
<evidence type="ECO:0000256" key="1">
    <source>
        <dbReference type="SAM" id="MobiDB-lite"/>
    </source>
</evidence>
<evidence type="ECO:0000313" key="4">
    <source>
        <dbReference type="Proteomes" id="UP001500618"/>
    </source>
</evidence>
<feature type="compositionally biased region" description="Gly residues" evidence="1">
    <location>
        <begin position="220"/>
        <end position="232"/>
    </location>
</feature>
<feature type="compositionally biased region" description="Basic and acidic residues" evidence="1">
    <location>
        <begin position="725"/>
        <end position="740"/>
    </location>
</feature>
<feature type="region of interest" description="Disordered" evidence="1">
    <location>
        <begin position="709"/>
        <end position="1091"/>
    </location>
</feature>
<feature type="region of interest" description="Disordered" evidence="1">
    <location>
        <begin position="1312"/>
        <end position="1334"/>
    </location>
</feature>
<feature type="region of interest" description="Disordered" evidence="1">
    <location>
        <begin position="1420"/>
        <end position="1448"/>
    </location>
</feature>
<dbReference type="Proteomes" id="UP001500618">
    <property type="component" value="Unassembled WGS sequence"/>
</dbReference>
<feature type="compositionally biased region" description="Basic and acidic residues" evidence="1">
    <location>
        <begin position="1368"/>
        <end position="1380"/>
    </location>
</feature>
<keyword evidence="2" id="KW-1133">Transmembrane helix</keyword>
<feature type="compositionally biased region" description="Basic and acidic residues" evidence="1">
    <location>
        <begin position="1257"/>
        <end position="1270"/>
    </location>
</feature>
<reference evidence="3 4" key="1">
    <citation type="journal article" date="2019" name="Int. J. Syst. Evol. Microbiol.">
        <title>The Global Catalogue of Microorganisms (GCM) 10K type strain sequencing project: providing services to taxonomists for standard genome sequencing and annotation.</title>
        <authorList>
            <consortium name="The Broad Institute Genomics Platform"/>
            <consortium name="The Broad Institute Genome Sequencing Center for Infectious Disease"/>
            <person name="Wu L."/>
            <person name="Ma J."/>
        </authorList>
    </citation>
    <scope>NUCLEOTIDE SEQUENCE [LARGE SCALE GENOMIC DNA]</scope>
    <source>
        <strain evidence="3 4">JCM 14718</strain>
    </source>
</reference>
<feature type="compositionally biased region" description="Basic and acidic residues" evidence="1">
    <location>
        <begin position="760"/>
        <end position="770"/>
    </location>
</feature>
<feature type="compositionally biased region" description="Basic and acidic residues" evidence="1">
    <location>
        <begin position="1312"/>
        <end position="1325"/>
    </location>
</feature>
<evidence type="ECO:0000256" key="2">
    <source>
        <dbReference type="SAM" id="Phobius"/>
    </source>
</evidence>
<comment type="caution">
    <text evidence="3">The sequence shown here is derived from an EMBL/GenBank/DDBJ whole genome shotgun (WGS) entry which is preliminary data.</text>
</comment>
<sequence>MSDDYPDPGKLDDLARQWDAMAGDLETLARAVEESLKGRDWSGQAYRYAAEVSVLVGQQVFLAANHSRDVADQIRAYAEQVRKIIAQALKNMIINLVTSILGFALMFVPLDGIMTALTNLIASLLTKIIPKISELVAPFLSGVTVGVVTGAGVWALGEGIGAGATGQPFTVNPVDLALALGLGVLPALLHGASGLVGRPFKPGGGGPNPDAAQGHAGAPRPGGGAKPTGGKDGQSSNGPAGEHAGVTGVKSAPPAEHGSANPGSVVKYTGTTNHGPSGPASGRPGSVQPKAPATDKGNEQGNGVRATPGGGRGPANQIPNPRNEQPQTGGRGATGGGRRPGQVNPNRLDPNRDLAGPSVPKGGRATSGHLDESAVGDAGKGKLSAHGDAPEASARANPNRAGEGSQKVGQDLGASSKAGTPVPMRPQPDGHAQQQQSPPRTQPHGTDLDQANLGGNPPRGTGTASHGSTPPSNRAGANDDGNLARPKTSGLDAPQPGMKQSGGNETLQPKGQPGGNETVVSPKGQGTLPRNENMLPPAKKAPAGPHGPDDAAASSAAPPRRASLDTAPANKAAADPHGQPPGAKPGADVRDAPEANAAQPPVHEGKPAGSAGQRPDRSDVQQKVAQGLDRRIPPRPSGAGERAAAGGDAGESATVQHGTGHEPTPPPRATGPDPLETGRKPRTMAAIEGHFGRADGPRDGVFQYDAKTGTFVRQDPAEAASKLPKSWERGSWRLDGKPVHESGPVRAERSESGQSNWVGDGRRLDGKPAESPEPVTAGGAKAEPAGGSSGKSNWVGDGHRLDGKPAESPAPVKAQGSESGQSNWVGGGHRLDGKPVQASPSAKSKPSAGDGENHSASSAGERGTAKGPGRAGDGEPGAGSKVLVEVRRPDGSSTWFEVTREPGNPGAGGTHQSPGGTTGAARGDSGGAALKFKRPDGSWGTVEGEPGAAGSGLKFKRPDGSWGTAEGEPGAAGSGLRFKRPDGSWGTVEGEPGAAGSGLKFKRPDGSWGTVDGEAGAGGSGLKFKRPDGTWGTVEGEGRSGGASVRDGDRGTATKNGGSSTQTVTDQRSGKGAAAKTTPQVKIREIPPSEVSAALKNVAEVRATAKAEVATRTDTATATRTDTATATRTGTGTRTGTSTAADGKSAPTPARLDGSAKADVGQTVDQTTSQQPAGGSTVGATSAGTKSTAGSTAARPPAARETPSAPAVRAAPPQPPRQPVRSGPHERAAEALKVAHAKQDAAEVVAKAAAKAEVRAKQEAADKEWAESGRARQPVRSGPHERAAEALKVAHAKQDAAEVAAKAAAKAEVRAKQEVADKEWAESGRRRVPVSGDPRERAAEVLKLAHAKEDAAEVAAKAAAKAEVKAKQEAADKEWVESGRRRVPVSGGPRERAAEALKVAHAKQDAAEVAAKAAAKAEVRAKQEAADKEWVESGRRRVPGPDPRQHSADQTWAAHLKAAREEAEAQRRLNEQYAANAAKNDANWAKRDAERAARDRVPAESLPAGVKVRDGGDTLVLYRGKEPVAFVPRGQSPSNGVLVFVDPSMAQPGTDWLAQVQQALHAIPVHRRQNVIVQFLGKHPPITPARAQEIANQVFADLPEQTRSARLIFATPALTGRPGRTELLVPIKLGLTATLPEWADAYAIHPTTRPVPSQDPKPASMRAADSAEAEYFGSMPQELSTHIDGKVILLFRGPRPTQPVKPRTSLTIVVDESVVKPELVAAAISQLRPEAQLGLRVEVGGDMQPVTPARANEIADQLLADTDAAVLFPRTVLKAPPPLDASHVPVDTAGNPTFAPIASGFLFARTDHPAPAAAPYGLKNGPEPGTFSSPNGLRWRATGDGEISVGRTLAPSGPAMDRPGTIVVGKPGNVLSAAERDEITRVEKLIRATGHPVRMLQVGRVTTAQEQAELKLLQDALPGYTVVPASAGFAIAPAGAVADPGVAGRLAPNMRVLFVNPAGANLDQVTSQVVAAIAALPANMRKQIAIQPVSGLVGPWRAIQSVADRLGGTPIIMPRGQAAGLPPADANVVPMVWTKDGPIRTVTPAADHFRVYARGTTPLEPLPAGLVENLPGSYGIDLPGLENVSLDATKDVLRIYPRGTEPLVPIGPKPPGLVSVEITGPVDLAQLYDLLENLSAGQLLDVTLDGHWGGLNAQENAAIKRSLPAGYTAHRVPAGHVISRDTDQLPDAIGDVLGLSPRPRATLIALAPGVPVGLILASLPSSIRDRAVIHRAGEPSLPVAWAPAYLRKQQSKEPSRAPVDAPRRTAVKLAVIRAAVAQMRSEPLVTSMPTVAPAAAARAVQLANLGHHAAAADQLATAYLEAADVSQHEMLRELGVAAPPPVRLGGGDGASPRHHANTAVMAAVRLTFAGELGQARLEIQRNRSVLTGREQSDWLLWLRELATARPDRSQDVGELVKELMTC</sequence>
<feature type="compositionally biased region" description="Polar residues" evidence="1">
    <location>
        <begin position="462"/>
        <end position="472"/>
    </location>
</feature>
<feature type="transmembrane region" description="Helical" evidence="2">
    <location>
        <begin position="135"/>
        <end position="157"/>
    </location>
</feature>
<feature type="compositionally biased region" description="Low complexity" evidence="1">
    <location>
        <begin position="275"/>
        <end position="286"/>
    </location>
</feature>
<feature type="compositionally biased region" description="Basic and acidic residues" evidence="1">
    <location>
        <begin position="1420"/>
        <end position="1435"/>
    </location>
</feature>
<gene>
    <name evidence="3" type="ORF">GCM10009765_38890</name>
</gene>
<feature type="region of interest" description="Disordered" evidence="1">
    <location>
        <begin position="1104"/>
        <end position="1240"/>
    </location>
</feature>
<feature type="compositionally biased region" description="Low complexity" evidence="1">
    <location>
        <begin position="834"/>
        <end position="848"/>
    </location>
</feature>
<feature type="transmembrane region" description="Helical" evidence="2">
    <location>
        <begin position="169"/>
        <end position="189"/>
    </location>
</feature>
<dbReference type="RefSeq" id="WP_344311644.1">
    <property type="nucleotide sequence ID" value="NZ_BAAANY010000013.1"/>
</dbReference>
<feature type="region of interest" description="Disordered" evidence="1">
    <location>
        <begin position="199"/>
        <end position="681"/>
    </location>
</feature>
<keyword evidence="2" id="KW-0812">Transmembrane</keyword>
<feature type="region of interest" description="Disordered" evidence="1">
    <location>
        <begin position="1368"/>
        <end position="1390"/>
    </location>
</feature>
<feature type="compositionally biased region" description="Low complexity" evidence="1">
    <location>
        <begin position="637"/>
        <end position="653"/>
    </location>
</feature>
<keyword evidence="4" id="KW-1185">Reference proteome</keyword>
<feature type="compositionally biased region" description="Polar residues" evidence="1">
    <location>
        <begin position="1163"/>
        <end position="1172"/>
    </location>
</feature>
<organism evidence="3 4">
    <name type="scientific">Fodinicola feengrottensis</name>
    <dbReference type="NCBI Taxonomy" id="435914"/>
    <lineage>
        <taxon>Bacteria</taxon>
        <taxon>Bacillati</taxon>
        <taxon>Actinomycetota</taxon>
        <taxon>Actinomycetes</taxon>
        <taxon>Mycobacteriales</taxon>
        <taxon>Fodinicola</taxon>
    </lineage>
</organism>